<protein>
    <submittedName>
        <fullName evidence="4">Uncharacterized protein</fullName>
    </submittedName>
</protein>
<evidence type="ECO:0000313" key="4">
    <source>
        <dbReference type="EMBL" id="KAK0377936.1"/>
    </source>
</evidence>
<feature type="coiled-coil region" evidence="1">
    <location>
        <begin position="130"/>
        <end position="157"/>
    </location>
</feature>
<comment type="caution">
    <text evidence="4">The sequence shown here is derived from an EMBL/GenBank/DDBJ whole genome shotgun (WGS) entry which is preliminary data.</text>
</comment>
<feature type="compositionally biased region" description="Basic and acidic residues" evidence="2">
    <location>
        <begin position="43"/>
        <end position="53"/>
    </location>
</feature>
<gene>
    <name evidence="4" type="ORF">CLIM01_04672</name>
</gene>
<evidence type="ECO:0000256" key="1">
    <source>
        <dbReference type="SAM" id="Coils"/>
    </source>
</evidence>
<keyword evidence="3" id="KW-1133">Transmembrane helix</keyword>
<feature type="non-terminal residue" evidence="4">
    <location>
        <position position="1"/>
    </location>
</feature>
<evidence type="ECO:0000313" key="5">
    <source>
        <dbReference type="Proteomes" id="UP001169217"/>
    </source>
</evidence>
<evidence type="ECO:0000256" key="2">
    <source>
        <dbReference type="SAM" id="MobiDB-lite"/>
    </source>
</evidence>
<feature type="region of interest" description="Disordered" evidence="2">
    <location>
        <begin position="211"/>
        <end position="245"/>
    </location>
</feature>
<feature type="transmembrane region" description="Helical" evidence="3">
    <location>
        <begin position="13"/>
        <end position="32"/>
    </location>
</feature>
<dbReference type="EMBL" id="JARUPT010000111">
    <property type="protein sequence ID" value="KAK0377936.1"/>
    <property type="molecule type" value="Genomic_DNA"/>
</dbReference>
<proteinExistence type="predicted"/>
<keyword evidence="1" id="KW-0175">Coiled coil</keyword>
<reference evidence="4" key="1">
    <citation type="submission" date="2023-04" db="EMBL/GenBank/DDBJ databases">
        <title>Colletotrichum limetticola genome sequence.</title>
        <authorList>
            <person name="Baroncelli R."/>
        </authorList>
    </citation>
    <scope>NUCLEOTIDE SEQUENCE</scope>
    <source>
        <strain evidence="4">KLA-Anderson</strain>
    </source>
</reference>
<feature type="region of interest" description="Disordered" evidence="2">
    <location>
        <begin position="92"/>
        <end position="113"/>
    </location>
</feature>
<organism evidence="4 5">
    <name type="scientific">Colletotrichum limetticola</name>
    <dbReference type="NCBI Taxonomy" id="1209924"/>
    <lineage>
        <taxon>Eukaryota</taxon>
        <taxon>Fungi</taxon>
        <taxon>Dikarya</taxon>
        <taxon>Ascomycota</taxon>
        <taxon>Pezizomycotina</taxon>
        <taxon>Sordariomycetes</taxon>
        <taxon>Hypocreomycetidae</taxon>
        <taxon>Glomerellales</taxon>
        <taxon>Glomerellaceae</taxon>
        <taxon>Colletotrichum</taxon>
        <taxon>Colletotrichum acutatum species complex</taxon>
    </lineage>
</organism>
<keyword evidence="3" id="KW-0472">Membrane</keyword>
<accession>A0ABQ9Q2L6</accession>
<keyword evidence="5" id="KW-1185">Reference proteome</keyword>
<feature type="region of interest" description="Disordered" evidence="2">
    <location>
        <begin position="35"/>
        <end position="63"/>
    </location>
</feature>
<dbReference type="Proteomes" id="UP001169217">
    <property type="component" value="Unassembled WGS sequence"/>
</dbReference>
<sequence>PHGPPHLPLPAKISVAVLLFIGILALLRAGILSRSSSSRSSRHSGESRAERRERKNSRRALRRDYREARKEAFKATLTDFWSRMFTTAGTTAGDEEKQAFMNSRPSISESERDFETMESMTDEITEFRNAATLVSEMVAAEERRQRMREQEPQQQQQQQMPCQHQHHLMPSHFQRPAIITPPSPTTAFAEYMGDDVLPAYDEHAAPSVIVSDGFSSYTPGSSDYTPSAGSDTASNIDDVLGETKN</sequence>
<evidence type="ECO:0000256" key="3">
    <source>
        <dbReference type="SAM" id="Phobius"/>
    </source>
</evidence>
<name>A0ABQ9Q2L6_9PEZI</name>
<keyword evidence="3" id="KW-0812">Transmembrane</keyword>
<feature type="compositionally biased region" description="Polar residues" evidence="2">
    <location>
        <begin position="213"/>
        <end position="235"/>
    </location>
</feature>